<reference evidence="2 3" key="1">
    <citation type="submission" date="2018-03" db="EMBL/GenBank/DDBJ databases">
        <title>Genomic Encyclopedia of Archaeal and Bacterial Type Strains, Phase II (KMG-II): from individual species to whole genera.</title>
        <authorList>
            <person name="Goeker M."/>
        </authorList>
    </citation>
    <scope>NUCLEOTIDE SEQUENCE [LARGE SCALE GENOMIC DNA]</scope>
    <source>
        <strain evidence="2 3">DSM 18107</strain>
    </source>
</reference>
<organism evidence="2 3">
    <name type="scientific">Chitinophaga ginsengisoli</name>
    <dbReference type="NCBI Taxonomy" id="363837"/>
    <lineage>
        <taxon>Bacteria</taxon>
        <taxon>Pseudomonadati</taxon>
        <taxon>Bacteroidota</taxon>
        <taxon>Chitinophagia</taxon>
        <taxon>Chitinophagales</taxon>
        <taxon>Chitinophagaceae</taxon>
        <taxon>Chitinophaga</taxon>
    </lineage>
</organism>
<name>A0A2P8G0X2_9BACT</name>
<dbReference type="InterPro" id="IPR025406">
    <property type="entry name" value="DUF4132"/>
</dbReference>
<protein>
    <submittedName>
        <fullName evidence="2">Uncharacterized protein DUF4132</fullName>
    </submittedName>
</protein>
<comment type="caution">
    <text evidence="2">The sequence shown here is derived from an EMBL/GenBank/DDBJ whole genome shotgun (WGS) entry which is preliminary data.</text>
</comment>
<accession>A0A2P8G0X2</accession>
<sequence length="622" mass="71784">MNEAMQFTDFWIGKTQTDKLPEALDTAGLIKYLSVYTSDEQCFQILFQWHETTLKRSSEWWFPRQELLNVVQEKIGRKGLTDTLRLCLELLDTSEKRTVTVAADRVNIQIDIILHGGPELIVSRRDSLGILVVEFLSNIRSNRQKECWTAFIDHCLNAGESSAPNRKWWKRAKELVSRINPEHFVMKLKDWISFSQGLLMKQHAGRTYSFIDYHIDFLSAINHNLLKAIIWCSAIPDNKELLDMLEPYALWAYKKKGTGGPLSVKTGTACIYALTFLPFPDALLRISRFRTLIRHSGIVKSIDKILHDLAEQHSIPPYELEEYIVPDFGLNEEGTIRVPVGPNFIGVYTISNTGKSSISWEKDGKPAKGPQSSFTPGQEFKRLAKDIDQALVDNSARMERAFMRMTPWPYSHWKTYYLDHPLVKTLTTRLIWNFQTDGVLTTGYCLDGQIIDYKGRPVTVTGETAVSLWHPMNEPAKTVKGWRDFLVQRQIDQPFKQVNREIYTPNNEELADGFYSSRFASQVLDKQKFKNVILQRGWILRQKAAHNWAYIPYMVLTDWDIRVNFFADRRQEETVLTDMVNFYKEGEPLALRDVPAVVFSETIRDISYFVSTAGSTELHNRS</sequence>
<proteinExistence type="predicted"/>
<evidence type="ECO:0000313" key="3">
    <source>
        <dbReference type="Proteomes" id="UP000240978"/>
    </source>
</evidence>
<dbReference type="OrthoDB" id="9763697at2"/>
<dbReference type="AlphaFoldDB" id="A0A2P8G0X2"/>
<evidence type="ECO:0000313" key="2">
    <source>
        <dbReference type="EMBL" id="PSL27620.1"/>
    </source>
</evidence>
<dbReference type="EMBL" id="PYGK01000009">
    <property type="protein sequence ID" value="PSL27620.1"/>
    <property type="molecule type" value="Genomic_DNA"/>
</dbReference>
<keyword evidence="3" id="KW-1185">Reference proteome</keyword>
<dbReference type="RefSeq" id="WP_106603962.1">
    <property type="nucleotide sequence ID" value="NZ_PYGK01000009.1"/>
</dbReference>
<feature type="domain" description="DUF4132" evidence="1">
    <location>
        <begin position="374"/>
        <end position="538"/>
    </location>
</feature>
<dbReference type="Pfam" id="PF13569">
    <property type="entry name" value="DUF4132"/>
    <property type="match status" value="1"/>
</dbReference>
<dbReference type="Proteomes" id="UP000240978">
    <property type="component" value="Unassembled WGS sequence"/>
</dbReference>
<evidence type="ECO:0000259" key="1">
    <source>
        <dbReference type="Pfam" id="PF13569"/>
    </source>
</evidence>
<gene>
    <name evidence="2" type="ORF">CLV42_109155</name>
</gene>